<gene>
    <name evidence="1" type="ORF">JMN32_05440</name>
</gene>
<comment type="caution">
    <text evidence="1">The sequence shown here is derived from an EMBL/GenBank/DDBJ whole genome shotgun (WGS) entry which is preliminary data.</text>
</comment>
<accession>A0A937KB86</accession>
<sequence>MNHLFFELISGGRLDPLLNPLLDYHQLLLQEIENGYEPVLYYEVSYFRKNEFMMYHSHENFWFKEYYKISDPNNWKTPKYSSKALALLNDMPVNLTVAQIVNTYQIHPYKVVIGSREKLDEMSNQESRFHYYNSLFAKEYDKIKEDLYTHVYFGAKTKAKRKYVANLQYLLDKYISKVKERVLPSVSHLFISNDKTVVDIFKLLLQYLYGIYLHLYEEYSEYMDLSSEVPFFIREKYIIQHAVQIRCIESFVYESSEDSFKDVINCLLSKIGKLDTDISFSMLITFDKVLTESCEILKEPQYSHDALVNRLIRIFELLGVNTPAFAFYMSGRIEEKVATLTDLDTLDFLGQRIKYYKSLQESMDSSYDLKIPSYPDTMLKFCRQLLSKVDKQEQMGEHHELTPEMKNVFLGSVAELGAFVRVMKESGMIELKNARKFVEGLCYTFSTVGTDSISPNSLYNKYITIDKRAAENLHHDFIQAIKVLDELKKK</sequence>
<dbReference type="Proteomes" id="UP000614216">
    <property type="component" value="Unassembled WGS sequence"/>
</dbReference>
<evidence type="ECO:0000313" key="2">
    <source>
        <dbReference type="Proteomes" id="UP000614216"/>
    </source>
</evidence>
<proteinExistence type="predicted"/>
<reference evidence="1" key="1">
    <citation type="submission" date="2021-01" db="EMBL/GenBank/DDBJ databases">
        <title>Fulvivirga kasyanovii gen. nov., sp nov., a novel member of the phylum Bacteroidetes isolated from seawater in a mussel farm.</title>
        <authorList>
            <person name="Zhao L.-H."/>
            <person name="Wang Z.-J."/>
        </authorList>
    </citation>
    <scope>NUCLEOTIDE SEQUENCE</scope>
    <source>
        <strain evidence="1">29W222</strain>
    </source>
</reference>
<dbReference type="RefSeq" id="WP_202855289.1">
    <property type="nucleotide sequence ID" value="NZ_JAEUGD010000018.1"/>
</dbReference>
<name>A0A937KB86_9BACT</name>
<dbReference type="EMBL" id="JAEUGD010000018">
    <property type="protein sequence ID" value="MBL6445742.1"/>
    <property type="molecule type" value="Genomic_DNA"/>
</dbReference>
<dbReference type="AlphaFoldDB" id="A0A937KB86"/>
<protein>
    <submittedName>
        <fullName evidence="1">Uncharacterized protein</fullName>
    </submittedName>
</protein>
<keyword evidence="2" id="KW-1185">Reference proteome</keyword>
<organism evidence="1 2">
    <name type="scientific">Fulvivirga marina</name>
    <dbReference type="NCBI Taxonomy" id="2494733"/>
    <lineage>
        <taxon>Bacteria</taxon>
        <taxon>Pseudomonadati</taxon>
        <taxon>Bacteroidota</taxon>
        <taxon>Cytophagia</taxon>
        <taxon>Cytophagales</taxon>
        <taxon>Fulvivirgaceae</taxon>
        <taxon>Fulvivirga</taxon>
    </lineage>
</organism>
<evidence type="ECO:0000313" key="1">
    <source>
        <dbReference type="EMBL" id="MBL6445742.1"/>
    </source>
</evidence>